<dbReference type="PANTHER" id="PTHR42885">
    <property type="entry name" value="HISTIDINOL-PHOSPHATE AMINOTRANSFERASE-RELATED"/>
    <property type="match status" value="1"/>
</dbReference>
<dbReference type="RefSeq" id="WP_207300157.1">
    <property type="nucleotide sequence ID" value="NZ_CP071444.1"/>
</dbReference>
<keyword evidence="4" id="KW-0032">Aminotransferase</keyword>
<keyword evidence="5" id="KW-1185">Reference proteome</keyword>
<keyword evidence="2" id="KW-0663">Pyridoxal phosphate</keyword>
<evidence type="ECO:0000256" key="2">
    <source>
        <dbReference type="ARBA" id="ARBA00022898"/>
    </source>
</evidence>
<dbReference type="Gene3D" id="3.90.1150.10">
    <property type="entry name" value="Aspartate Aminotransferase, domain 1"/>
    <property type="match status" value="1"/>
</dbReference>
<evidence type="ECO:0000313" key="5">
    <source>
        <dbReference type="Proteomes" id="UP000663499"/>
    </source>
</evidence>
<dbReference type="PANTHER" id="PTHR42885:SF1">
    <property type="entry name" value="THREONINE-PHOSPHATE DECARBOXYLASE"/>
    <property type="match status" value="1"/>
</dbReference>
<comment type="cofactor">
    <cofactor evidence="1">
        <name>pyridoxal 5'-phosphate</name>
        <dbReference type="ChEBI" id="CHEBI:597326"/>
    </cofactor>
</comment>
<dbReference type="InterPro" id="IPR004839">
    <property type="entry name" value="Aminotransferase_I/II_large"/>
</dbReference>
<evidence type="ECO:0000259" key="3">
    <source>
        <dbReference type="Pfam" id="PF00155"/>
    </source>
</evidence>
<name>A0A974XFI9_9FIRM</name>
<gene>
    <name evidence="4" type="ORF">J0B03_01655</name>
</gene>
<organism evidence="4 5">
    <name type="scientific">Alkalibacter rhizosphaerae</name>
    <dbReference type="NCBI Taxonomy" id="2815577"/>
    <lineage>
        <taxon>Bacteria</taxon>
        <taxon>Bacillati</taxon>
        <taxon>Bacillota</taxon>
        <taxon>Clostridia</taxon>
        <taxon>Eubacteriales</taxon>
        <taxon>Eubacteriaceae</taxon>
        <taxon>Alkalibacter</taxon>
    </lineage>
</organism>
<dbReference type="CDD" id="cd00609">
    <property type="entry name" value="AAT_like"/>
    <property type="match status" value="1"/>
</dbReference>
<dbReference type="KEGG" id="alka:J0B03_01655"/>
<dbReference type="GO" id="GO:0008483">
    <property type="term" value="F:transaminase activity"/>
    <property type="evidence" value="ECO:0007669"/>
    <property type="project" value="UniProtKB-KW"/>
</dbReference>
<dbReference type="InterPro" id="IPR015421">
    <property type="entry name" value="PyrdxlP-dep_Trfase_major"/>
</dbReference>
<dbReference type="AlphaFoldDB" id="A0A974XFI9"/>
<accession>A0A974XFI9</accession>
<dbReference type="SUPFAM" id="SSF53383">
    <property type="entry name" value="PLP-dependent transferases"/>
    <property type="match status" value="1"/>
</dbReference>
<evidence type="ECO:0000313" key="4">
    <source>
        <dbReference type="EMBL" id="QSX08816.1"/>
    </source>
</evidence>
<keyword evidence="4" id="KW-0808">Transferase</keyword>
<dbReference type="GO" id="GO:0030170">
    <property type="term" value="F:pyridoxal phosphate binding"/>
    <property type="evidence" value="ECO:0007669"/>
    <property type="project" value="InterPro"/>
</dbReference>
<dbReference type="EMBL" id="CP071444">
    <property type="protein sequence ID" value="QSX08816.1"/>
    <property type="molecule type" value="Genomic_DNA"/>
</dbReference>
<dbReference type="InterPro" id="IPR015424">
    <property type="entry name" value="PyrdxlP-dep_Trfase"/>
</dbReference>
<dbReference type="InterPro" id="IPR015422">
    <property type="entry name" value="PyrdxlP-dep_Trfase_small"/>
</dbReference>
<dbReference type="Proteomes" id="UP000663499">
    <property type="component" value="Chromosome"/>
</dbReference>
<feature type="domain" description="Aminotransferase class I/classII large" evidence="3">
    <location>
        <begin position="21"/>
        <end position="346"/>
    </location>
</feature>
<reference evidence="4" key="1">
    <citation type="submission" date="2021-03" db="EMBL/GenBank/DDBJ databases">
        <title>Alkalibacter marinus sp. nov., isolated from tidal flat sediment.</title>
        <authorList>
            <person name="Namirimu T."/>
            <person name="Yang J.-A."/>
            <person name="Yang S.-H."/>
            <person name="Kim Y.-J."/>
            <person name="Kwon K.K."/>
        </authorList>
    </citation>
    <scope>NUCLEOTIDE SEQUENCE</scope>
    <source>
        <strain evidence="4">ES005</strain>
    </source>
</reference>
<protein>
    <submittedName>
        <fullName evidence="4">Histidinol-phosphate aminotransferase family protein</fullName>
    </submittedName>
</protein>
<evidence type="ECO:0000256" key="1">
    <source>
        <dbReference type="ARBA" id="ARBA00001933"/>
    </source>
</evidence>
<dbReference type="Pfam" id="PF00155">
    <property type="entry name" value="Aminotran_1_2"/>
    <property type="match status" value="1"/>
</dbReference>
<dbReference type="Gene3D" id="3.40.640.10">
    <property type="entry name" value="Type I PLP-dependent aspartate aminotransferase-like (Major domain)"/>
    <property type="match status" value="1"/>
</dbReference>
<proteinExistence type="predicted"/>
<sequence length="362" mass="41064">MSEFKHGGNVWQGGSPFQWKDFSANLNPEGTPEIMKQAILDSVEEIGFYPDVNMEETKENLEDFLSFPKENILPANGGIGALQLIVEKERPKKTVILQPAFVEYQRLSENIGAKTVHVPILQDDKVIYDLDRICREMEEDTMLFVCNPSNPLGSILERDKLEFVLTQARNKGTLVVLDEAFIDYCDDLSCRDLVFEYDNLIIAGSLTKMFAIPGVRLGYVLTNTSRLDRYRRFQTPWTLSAQGVGAARALPELKVFVEKSAAVNKKRRSEMKMELEKLGFLVFPSMGNYLLCKIPWSQWSVANLQKELLGDRVLIRDCSNYVALGDSYFRIGIKDEQANNELLESLRKVLDRLLDKGTVGTC</sequence>